<dbReference type="EMBL" id="BK032577">
    <property type="protein sequence ID" value="DAF49139.1"/>
    <property type="molecule type" value="Genomic_DNA"/>
</dbReference>
<reference evidence="1" key="1">
    <citation type="journal article" date="2021" name="Proc. Natl. Acad. Sci. U.S.A.">
        <title>A Catalog of Tens of Thousands of Viruses from Human Metagenomes Reveals Hidden Associations with Chronic Diseases.</title>
        <authorList>
            <person name="Tisza M.J."/>
            <person name="Buck C.B."/>
        </authorList>
    </citation>
    <scope>NUCLEOTIDE SEQUENCE</scope>
    <source>
        <strain evidence="1">Ctnpt50</strain>
    </source>
</reference>
<organism evidence="1">
    <name type="scientific">Siphoviridae sp. ctnpt50</name>
    <dbReference type="NCBI Taxonomy" id="2827941"/>
    <lineage>
        <taxon>Viruses</taxon>
        <taxon>Duplodnaviria</taxon>
        <taxon>Heunggongvirae</taxon>
        <taxon>Uroviricota</taxon>
        <taxon>Caudoviricetes</taxon>
    </lineage>
</organism>
<accession>A0A8S5SEB8</accession>
<sequence length="152" mass="18140">MDIIMISTDEKTEKKYVVACKRDSHSKFVILVYDKNRREYFWVWQRDISDFLKEDNCPYKFSFKSVDEARNFFNQSCIALVDKYDIVPLSLILKGNEYDYTIVRRKNTGLYQIVDKYEREVAFGDADRIFALLSALPGKYTFYDERTGERSR</sequence>
<proteinExistence type="predicted"/>
<protein>
    <submittedName>
        <fullName evidence="1">WH1 domain protein</fullName>
    </submittedName>
</protein>
<evidence type="ECO:0000313" key="1">
    <source>
        <dbReference type="EMBL" id="DAF49139.1"/>
    </source>
</evidence>
<name>A0A8S5SEB8_9CAUD</name>